<dbReference type="SUPFAM" id="SSF48029">
    <property type="entry name" value="FliG"/>
    <property type="match status" value="1"/>
</dbReference>
<organism evidence="2">
    <name type="scientific">human gut metagenome</name>
    <dbReference type="NCBI Taxonomy" id="408170"/>
    <lineage>
        <taxon>unclassified sequences</taxon>
        <taxon>metagenomes</taxon>
        <taxon>organismal metagenomes</taxon>
    </lineage>
</organism>
<accession>W1YD29</accession>
<sequence>QLEAITARLGPVPVSRIEQIRREIMGIARELEEAGEIQLQLFAEQTAE</sequence>
<proteinExistence type="predicted"/>
<evidence type="ECO:0000259" key="1">
    <source>
        <dbReference type="Pfam" id="PF01706"/>
    </source>
</evidence>
<feature type="domain" description="Flagellar motor switch protein FliG C-terminal" evidence="1">
    <location>
        <begin position="4"/>
        <end position="39"/>
    </location>
</feature>
<gene>
    <name evidence="2" type="ORF">Q604_UNBC05636G0002</name>
</gene>
<name>W1YD29_9ZZZZ</name>
<dbReference type="Gene3D" id="1.10.220.30">
    <property type="match status" value="1"/>
</dbReference>
<dbReference type="InterPro" id="IPR011002">
    <property type="entry name" value="FliG_a-hlx"/>
</dbReference>
<evidence type="ECO:0000313" key="2">
    <source>
        <dbReference type="EMBL" id="ETJ40468.1"/>
    </source>
</evidence>
<dbReference type="AlphaFoldDB" id="W1YD29"/>
<dbReference type="InterPro" id="IPR023087">
    <property type="entry name" value="Flg_Motor_Flig_C"/>
</dbReference>
<keyword evidence="2" id="KW-0966">Cell projection</keyword>
<keyword evidence="2" id="KW-0282">Flagellum</keyword>
<protein>
    <submittedName>
        <fullName evidence="2">Lateral flagellar C-ring switch protein LfiG-like protein</fullName>
    </submittedName>
</protein>
<dbReference type="EMBL" id="AZMM01005636">
    <property type="protein sequence ID" value="ETJ40468.1"/>
    <property type="molecule type" value="Genomic_DNA"/>
</dbReference>
<keyword evidence="2" id="KW-0969">Cilium</keyword>
<feature type="non-terminal residue" evidence="2">
    <location>
        <position position="1"/>
    </location>
</feature>
<comment type="caution">
    <text evidence="2">The sequence shown here is derived from an EMBL/GenBank/DDBJ whole genome shotgun (WGS) entry which is preliminary data.</text>
</comment>
<reference evidence="2" key="1">
    <citation type="submission" date="2013-12" db="EMBL/GenBank/DDBJ databases">
        <title>A Varibaculum cambriense genome reconstructed from a premature infant gut community with otherwise low bacterial novelty that shifts toward anaerobic metabolism during the third week of life.</title>
        <authorList>
            <person name="Brown C.T."/>
            <person name="Sharon I."/>
            <person name="Thomas B.C."/>
            <person name="Castelle C.J."/>
            <person name="Morowitz M.J."/>
            <person name="Banfield J.F."/>
        </authorList>
    </citation>
    <scope>NUCLEOTIDE SEQUENCE</scope>
</reference>
<dbReference type="Pfam" id="PF01706">
    <property type="entry name" value="FliG_C"/>
    <property type="match status" value="1"/>
</dbReference>